<organism evidence="1 2">
    <name type="scientific">Thalassococcus halodurans</name>
    <dbReference type="NCBI Taxonomy" id="373675"/>
    <lineage>
        <taxon>Bacteria</taxon>
        <taxon>Pseudomonadati</taxon>
        <taxon>Pseudomonadota</taxon>
        <taxon>Alphaproteobacteria</taxon>
        <taxon>Rhodobacterales</taxon>
        <taxon>Roseobacteraceae</taxon>
        <taxon>Thalassococcus</taxon>
    </lineage>
</organism>
<dbReference type="SUPFAM" id="SSF53067">
    <property type="entry name" value="Actin-like ATPase domain"/>
    <property type="match status" value="1"/>
</dbReference>
<reference evidence="1 2" key="1">
    <citation type="submission" date="2016-10" db="EMBL/GenBank/DDBJ databases">
        <authorList>
            <person name="de Groot N.N."/>
        </authorList>
    </citation>
    <scope>NUCLEOTIDE SEQUENCE [LARGE SCALE GENOMIC DNA]</scope>
    <source>
        <strain evidence="1 2">DSM 26915</strain>
    </source>
</reference>
<dbReference type="InterPro" id="IPR043129">
    <property type="entry name" value="ATPase_NBD"/>
</dbReference>
<dbReference type="Gene3D" id="3.30.420.300">
    <property type="entry name" value="2-keto-3-deoxy-galactonokinase, substrate binding domain"/>
    <property type="match status" value="1"/>
</dbReference>
<evidence type="ECO:0000313" key="2">
    <source>
        <dbReference type="Proteomes" id="UP000236752"/>
    </source>
</evidence>
<keyword evidence="1" id="KW-0418">Kinase</keyword>
<dbReference type="GO" id="GO:0034194">
    <property type="term" value="P:D-galactonate catabolic process"/>
    <property type="evidence" value="ECO:0007669"/>
    <property type="project" value="InterPro"/>
</dbReference>
<sequence>MKPDWIAVDWGTTHLRIWLMTADGQALQRIDSNKGMAGLRPDHFEPVLIDALRDHLEPGVTLPVVICGMAGSRQGWAEARYVSVPCKPPGIDQATHVPTRDARIDVHILPGIKQDKPADVMRGEETQIAGVMQIDPDFDGIVCLPGTHCKWAHISAGEVVSFRTFLTGEMFGLLSEQSVLRHSVADDGWDGDAFTDALDQAMSRPAAVAAELFSLRAEALLTDLDPVTARSRLSGLLIGLELAAAKPYWLGQDVRIAGAAKIATAYADALSAQAVPVTILDAETVTLAGLTAAYKTLQDA</sequence>
<dbReference type="InterPro" id="IPR042258">
    <property type="entry name" value="DGOK_N"/>
</dbReference>
<dbReference type="InterPro" id="IPR042257">
    <property type="entry name" value="DGOK_C"/>
</dbReference>
<protein>
    <submittedName>
        <fullName evidence="1">2-dehydro-3-deoxygalactonokinase</fullName>
    </submittedName>
</protein>
<dbReference type="Pfam" id="PF05035">
    <property type="entry name" value="DGOK"/>
    <property type="match status" value="1"/>
</dbReference>
<dbReference type="EMBL" id="FNUZ01000005">
    <property type="protein sequence ID" value="SEG50992.1"/>
    <property type="molecule type" value="Genomic_DNA"/>
</dbReference>
<keyword evidence="2" id="KW-1185">Reference proteome</keyword>
<dbReference type="InterPro" id="IPR007729">
    <property type="entry name" value="DGOK"/>
</dbReference>
<accession>A0A1H6ARG2</accession>
<keyword evidence="1" id="KW-0808">Transferase</keyword>
<proteinExistence type="predicted"/>
<dbReference type="Proteomes" id="UP000236752">
    <property type="component" value="Unassembled WGS sequence"/>
</dbReference>
<dbReference type="Gene3D" id="3.30.420.310">
    <property type="entry name" value="2-keto-3-deoxy-galactonokinase, C-terminal domain"/>
    <property type="match status" value="1"/>
</dbReference>
<evidence type="ECO:0000313" key="1">
    <source>
        <dbReference type="EMBL" id="SEG50992.1"/>
    </source>
</evidence>
<name>A0A1H6ARG2_9RHOB</name>
<dbReference type="AlphaFoldDB" id="A0A1H6ARG2"/>
<dbReference type="GO" id="GO:0008671">
    <property type="term" value="F:2-dehydro-3-deoxygalactonokinase activity"/>
    <property type="evidence" value="ECO:0007669"/>
    <property type="project" value="InterPro"/>
</dbReference>
<gene>
    <name evidence="1" type="ORF">SAMN04488045_3103</name>
</gene>